<accession>A0A9X9X8N7</accession>
<reference evidence="2" key="2">
    <citation type="journal article" date="2021" name="Syst. Appl. Microbiol.">
        <title>Roseomonas hellenica sp. nov., isolated from roots of wild-growing Alkanna tinctoria.</title>
        <authorList>
            <person name="Rat A."/>
            <person name="Naranjo H.D."/>
            <person name="Lebbe L."/>
            <person name="Cnockaert M."/>
            <person name="Krigas N."/>
            <person name="Grigoriadou K."/>
            <person name="Maloupa E."/>
            <person name="Willems A."/>
        </authorList>
    </citation>
    <scope>NUCLEOTIDE SEQUENCE</scope>
    <source>
        <strain evidence="2">LMG 31228</strain>
    </source>
</reference>
<dbReference type="EMBL" id="JAAEDL010000004">
    <property type="protein sequence ID" value="MBR0680073.1"/>
    <property type="molecule type" value="Genomic_DNA"/>
</dbReference>
<feature type="transmembrane region" description="Helical" evidence="1">
    <location>
        <begin position="42"/>
        <end position="63"/>
    </location>
</feature>
<keyword evidence="1" id="KW-1133">Transmembrane helix</keyword>
<dbReference type="AlphaFoldDB" id="A0A9X9X8N7"/>
<reference evidence="2" key="1">
    <citation type="submission" date="2020-01" db="EMBL/GenBank/DDBJ databases">
        <authorList>
            <person name="Rat A."/>
        </authorList>
    </citation>
    <scope>NUCLEOTIDE SEQUENCE</scope>
    <source>
        <strain evidence="2">LMG 31228</strain>
    </source>
</reference>
<keyword evidence="1" id="KW-0472">Membrane</keyword>
<sequence>MYAGLEALAQGAAAALIIGLPAVVLFWITTRRLGFGPRALRPFVTCSAAYGAIAAFGGLWAFWSLRPSLVDDAMAGVLLGGGILFAVAFLTLLLFPRPKEG</sequence>
<proteinExistence type="predicted"/>
<keyword evidence="3" id="KW-1185">Reference proteome</keyword>
<keyword evidence="1" id="KW-0812">Transmembrane</keyword>
<comment type="caution">
    <text evidence="2">The sequence shown here is derived from an EMBL/GenBank/DDBJ whole genome shotgun (WGS) entry which is preliminary data.</text>
</comment>
<gene>
    <name evidence="2" type="ORF">GXW74_06210</name>
</gene>
<organism evidence="2 3">
    <name type="scientific">Neoroseomonas eburnea</name>
    <dbReference type="NCBI Taxonomy" id="1346889"/>
    <lineage>
        <taxon>Bacteria</taxon>
        <taxon>Pseudomonadati</taxon>
        <taxon>Pseudomonadota</taxon>
        <taxon>Alphaproteobacteria</taxon>
        <taxon>Acetobacterales</taxon>
        <taxon>Acetobacteraceae</taxon>
        <taxon>Neoroseomonas</taxon>
    </lineage>
</organism>
<dbReference type="RefSeq" id="WP_211845591.1">
    <property type="nucleotide sequence ID" value="NZ_JAAEDL010000004.1"/>
</dbReference>
<evidence type="ECO:0000313" key="3">
    <source>
        <dbReference type="Proteomes" id="UP001138709"/>
    </source>
</evidence>
<name>A0A9X9X8N7_9PROT</name>
<evidence type="ECO:0000256" key="1">
    <source>
        <dbReference type="SAM" id="Phobius"/>
    </source>
</evidence>
<dbReference type="Proteomes" id="UP001138709">
    <property type="component" value="Unassembled WGS sequence"/>
</dbReference>
<evidence type="ECO:0000313" key="2">
    <source>
        <dbReference type="EMBL" id="MBR0680073.1"/>
    </source>
</evidence>
<feature type="transmembrane region" description="Helical" evidence="1">
    <location>
        <begin position="12"/>
        <end position="30"/>
    </location>
</feature>
<feature type="transmembrane region" description="Helical" evidence="1">
    <location>
        <begin position="75"/>
        <end position="95"/>
    </location>
</feature>
<protein>
    <submittedName>
        <fullName evidence="2">Uncharacterized protein</fullName>
    </submittedName>
</protein>